<feature type="compositionally biased region" description="Basic residues" evidence="1">
    <location>
        <begin position="10"/>
        <end position="20"/>
    </location>
</feature>
<feature type="region of interest" description="Disordered" evidence="1">
    <location>
        <begin position="383"/>
        <end position="422"/>
    </location>
</feature>
<organism evidence="2 3">
    <name type="scientific">Naegleria lovaniensis</name>
    <name type="common">Amoeba</name>
    <dbReference type="NCBI Taxonomy" id="51637"/>
    <lineage>
        <taxon>Eukaryota</taxon>
        <taxon>Discoba</taxon>
        <taxon>Heterolobosea</taxon>
        <taxon>Tetramitia</taxon>
        <taxon>Eutetramitia</taxon>
        <taxon>Vahlkampfiidae</taxon>
        <taxon>Naegleria</taxon>
    </lineage>
</organism>
<protein>
    <submittedName>
        <fullName evidence="2">Uncharacterized protein</fullName>
    </submittedName>
</protein>
<gene>
    <name evidence="2" type="ORF">C9374_002443</name>
</gene>
<feature type="compositionally biased region" description="Low complexity" evidence="1">
    <location>
        <begin position="284"/>
        <end position="293"/>
    </location>
</feature>
<sequence>MQVNKFLLSLKRKLSPRKHLTTTNHGDTDDPAHSPRSVGNSSTTSDNDFVGVDDDFNNNNSNNTSEVMNKMDFWDPERVQQHLSSKQQSQQQKTPPSPRQRRGSGSSGKTMTHSFSNSLSRIAGALSPRGRRSITSTTGSSNVENQGSNYSSNNQNHQQPTTPNTSSTLLPDWMMNNNNKEDETTMNLYNNNNNRKTHLIALPKRSASESGGLDALKYKNQSMELQQDLSIELTIPVNPLPCNNQKEEVQECKASVQCEPHSTRRKGHSLKALTPFSKRGGFHSTTEPSSTSSNEFPLTSNNDSSSSFDAFFEQYAASSIQQQQHSKNNQPTSSVDLSQSTEICNEITSDLNDGNSISNVAGNRKSIGNHELCSTKNFIRKSSKQQLKNSSNKNQDLKASTTSKNRRHSHQGSFDSSSSFSTDTEDMICRFGIVKISFEPLTTNTKFSNNSIPSTSNSSQTQR</sequence>
<feature type="region of interest" description="Disordered" evidence="1">
    <location>
        <begin position="319"/>
        <end position="339"/>
    </location>
</feature>
<comment type="caution">
    <text evidence="2">The sequence shown here is derived from an EMBL/GenBank/DDBJ whole genome shotgun (WGS) entry which is preliminary data.</text>
</comment>
<feature type="compositionally biased region" description="Low complexity" evidence="1">
    <location>
        <begin position="133"/>
        <end position="171"/>
    </location>
</feature>
<keyword evidence="3" id="KW-1185">Reference proteome</keyword>
<feature type="compositionally biased region" description="Low complexity" evidence="1">
    <location>
        <begin position="448"/>
        <end position="463"/>
    </location>
</feature>
<feature type="region of interest" description="Disordered" evidence="1">
    <location>
        <begin position="444"/>
        <end position="463"/>
    </location>
</feature>
<proteinExistence type="predicted"/>
<feature type="compositionally biased region" description="Low complexity" evidence="1">
    <location>
        <begin position="384"/>
        <end position="394"/>
    </location>
</feature>
<reference evidence="2 3" key="1">
    <citation type="journal article" date="2018" name="BMC Genomics">
        <title>The genome of Naegleria lovaniensis, the basis for a comparative approach to unravel pathogenicity factors of the human pathogenic amoeba N. fowleri.</title>
        <authorList>
            <person name="Liechti N."/>
            <person name="Schurch N."/>
            <person name="Bruggmann R."/>
            <person name="Wittwer M."/>
        </authorList>
    </citation>
    <scope>NUCLEOTIDE SEQUENCE [LARGE SCALE GENOMIC DNA]</scope>
    <source>
        <strain evidence="2 3">ATCC 30569</strain>
    </source>
</reference>
<dbReference type="AlphaFoldDB" id="A0AA88GV38"/>
<dbReference type="RefSeq" id="XP_044550691.1">
    <property type="nucleotide sequence ID" value="XM_044691862.1"/>
</dbReference>
<accession>A0AA88GV38</accession>
<name>A0AA88GV38_NAELO</name>
<feature type="region of interest" description="Disordered" evidence="1">
    <location>
        <begin position="1"/>
        <end position="172"/>
    </location>
</feature>
<feature type="compositionally biased region" description="Polar residues" evidence="1">
    <location>
        <begin position="109"/>
        <end position="120"/>
    </location>
</feature>
<dbReference type="Proteomes" id="UP000816034">
    <property type="component" value="Unassembled WGS sequence"/>
</dbReference>
<feature type="compositionally biased region" description="Low complexity" evidence="1">
    <location>
        <begin position="81"/>
        <end position="94"/>
    </location>
</feature>
<evidence type="ECO:0000313" key="2">
    <source>
        <dbReference type="EMBL" id="KAG2386699.1"/>
    </source>
</evidence>
<dbReference type="EMBL" id="PYSW02000015">
    <property type="protein sequence ID" value="KAG2386699.1"/>
    <property type="molecule type" value="Genomic_DNA"/>
</dbReference>
<feature type="compositionally biased region" description="Low complexity" evidence="1">
    <location>
        <begin position="413"/>
        <end position="422"/>
    </location>
</feature>
<evidence type="ECO:0000256" key="1">
    <source>
        <dbReference type="SAM" id="MobiDB-lite"/>
    </source>
</evidence>
<feature type="region of interest" description="Disordered" evidence="1">
    <location>
        <begin position="258"/>
        <end position="302"/>
    </location>
</feature>
<evidence type="ECO:0000313" key="3">
    <source>
        <dbReference type="Proteomes" id="UP000816034"/>
    </source>
</evidence>
<dbReference type="GeneID" id="68094899"/>